<evidence type="ECO:0000313" key="4">
    <source>
        <dbReference type="Proteomes" id="UP000028547"/>
    </source>
</evidence>
<dbReference type="RefSeq" id="WP_043393523.1">
    <property type="nucleotide sequence ID" value="NZ_JPMI01000075.1"/>
</dbReference>
<proteinExistence type="predicted"/>
<reference evidence="3 4" key="1">
    <citation type="submission" date="2014-07" db="EMBL/GenBank/DDBJ databases">
        <title>Draft Genome Sequence of Gephyronic Acid Producer, Cystobacter violaceus Strain Cb vi76.</title>
        <authorList>
            <person name="Stevens D.C."/>
            <person name="Young J."/>
            <person name="Carmichael R."/>
            <person name="Tan J."/>
            <person name="Taylor R.E."/>
        </authorList>
    </citation>
    <scope>NUCLEOTIDE SEQUENCE [LARGE SCALE GENOMIC DNA]</scope>
    <source>
        <strain evidence="3 4">Cb vi76</strain>
    </source>
</reference>
<evidence type="ECO:0000256" key="2">
    <source>
        <dbReference type="SAM" id="SignalP"/>
    </source>
</evidence>
<dbReference type="Proteomes" id="UP000028547">
    <property type="component" value="Unassembled WGS sequence"/>
</dbReference>
<comment type="caution">
    <text evidence="3">The sequence shown here is derived from an EMBL/GenBank/DDBJ whole genome shotgun (WGS) entry which is preliminary data.</text>
</comment>
<accession>A0A084SWV7</accession>
<name>A0A084SWV7_9BACT</name>
<evidence type="ECO:0000256" key="1">
    <source>
        <dbReference type="SAM" id="MobiDB-lite"/>
    </source>
</evidence>
<keyword evidence="2" id="KW-0732">Signal</keyword>
<protein>
    <recommendedName>
        <fullName evidence="5">Lipoprotein</fullName>
    </recommendedName>
</protein>
<feature type="signal peptide" evidence="2">
    <location>
        <begin position="1"/>
        <end position="23"/>
    </location>
</feature>
<feature type="compositionally biased region" description="Basic and acidic residues" evidence="1">
    <location>
        <begin position="164"/>
        <end position="181"/>
    </location>
</feature>
<feature type="region of interest" description="Disordered" evidence="1">
    <location>
        <begin position="24"/>
        <end position="196"/>
    </location>
</feature>
<feature type="compositionally biased region" description="Pro residues" evidence="1">
    <location>
        <begin position="184"/>
        <end position="196"/>
    </location>
</feature>
<feature type="chain" id="PRO_5001781933" description="Lipoprotein" evidence="2">
    <location>
        <begin position="24"/>
        <end position="196"/>
    </location>
</feature>
<feature type="compositionally biased region" description="Low complexity" evidence="1">
    <location>
        <begin position="35"/>
        <end position="56"/>
    </location>
</feature>
<organism evidence="3 4">
    <name type="scientific">Archangium violaceum Cb vi76</name>
    <dbReference type="NCBI Taxonomy" id="1406225"/>
    <lineage>
        <taxon>Bacteria</taxon>
        <taxon>Pseudomonadati</taxon>
        <taxon>Myxococcota</taxon>
        <taxon>Myxococcia</taxon>
        <taxon>Myxococcales</taxon>
        <taxon>Cystobacterineae</taxon>
        <taxon>Archangiaceae</taxon>
        <taxon>Archangium</taxon>
    </lineage>
</organism>
<evidence type="ECO:0000313" key="3">
    <source>
        <dbReference type="EMBL" id="KFA92942.1"/>
    </source>
</evidence>
<sequence>MTRSKFILAGLIAGAMAFGTACKSDKAAEMPPADPSTTESTPPPATDEGGTTMPPAGTGGAGMESGVAAPIPDTGVMVPEDYGGSGEMNPENPGTGGSGDIIQDDEVRQDDVTLPDSMGGSGLQDDEAAGGAGTPDPDATQRQDEDTQDKAKDNSGTGGSGLEDDQRFEGDSFPSDSERVNEPVAPPPAGAPVPTP</sequence>
<dbReference type="EMBL" id="JPMI01000075">
    <property type="protein sequence ID" value="KFA92942.1"/>
    <property type="molecule type" value="Genomic_DNA"/>
</dbReference>
<dbReference type="PROSITE" id="PS51257">
    <property type="entry name" value="PROKAR_LIPOPROTEIN"/>
    <property type="match status" value="1"/>
</dbReference>
<gene>
    <name evidence="3" type="ORF">Q664_11645</name>
</gene>
<feature type="compositionally biased region" description="Basic and acidic residues" evidence="1">
    <location>
        <begin position="139"/>
        <end position="153"/>
    </location>
</feature>
<dbReference type="AlphaFoldDB" id="A0A084SWV7"/>
<evidence type="ECO:0008006" key="5">
    <source>
        <dbReference type="Google" id="ProtNLM"/>
    </source>
</evidence>